<reference evidence="8 9" key="1">
    <citation type="journal article" date="2019" name="Int. J. Syst. Evol. Microbiol.">
        <title>The Global Catalogue of Microorganisms (GCM) 10K type strain sequencing project: providing services to taxonomists for standard genome sequencing and annotation.</title>
        <authorList>
            <consortium name="The Broad Institute Genomics Platform"/>
            <consortium name="The Broad Institute Genome Sequencing Center for Infectious Disease"/>
            <person name="Wu L."/>
            <person name="Ma J."/>
        </authorList>
    </citation>
    <scope>NUCLEOTIDE SEQUENCE [LARGE SCALE GENOMIC DNA]</scope>
    <source>
        <strain evidence="8 9">JCM 10671</strain>
    </source>
</reference>
<keyword evidence="3 6" id="KW-1133">Transmembrane helix</keyword>
<evidence type="ECO:0000256" key="5">
    <source>
        <dbReference type="SAM" id="MobiDB-lite"/>
    </source>
</evidence>
<dbReference type="Proteomes" id="UP001500957">
    <property type="component" value="Unassembled WGS sequence"/>
</dbReference>
<name>A0ABN1GY34_9ACTN</name>
<protein>
    <submittedName>
        <fullName evidence="8">Phosphatase PAP2 family protein</fullName>
    </submittedName>
</protein>
<keyword evidence="4 6" id="KW-0472">Membrane</keyword>
<evidence type="ECO:0000259" key="7">
    <source>
        <dbReference type="Pfam" id="PF14378"/>
    </source>
</evidence>
<dbReference type="EMBL" id="BAAAHE010000021">
    <property type="protein sequence ID" value="GAA0623177.1"/>
    <property type="molecule type" value="Genomic_DNA"/>
</dbReference>
<evidence type="ECO:0000313" key="8">
    <source>
        <dbReference type="EMBL" id="GAA0623177.1"/>
    </source>
</evidence>
<dbReference type="Pfam" id="PF14378">
    <property type="entry name" value="PAP2_3"/>
    <property type="match status" value="1"/>
</dbReference>
<feature type="transmembrane region" description="Helical" evidence="6">
    <location>
        <begin position="18"/>
        <end position="37"/>
    </location>
</feature>
<dbReference type="PROSITE" id="PS51257">
    <property type="entry name" value="PROKAR_LIPOPROTEIN"/>
    <property type="match status" value="1"/>
</dbReference>
<evidence type="ECO:0000256" key="1">
    <source>
        <dbReference type="ARBA" id="ARBA00004141"/>
    </source>
</evidence>
<dbReference type="RefSeq" id="WP_344605692.1">
    <property type="nucleotide sequence ID" value="NZ_BAAAHE010000021.1"/>
</dbReference>
<keyword evidence="2 6" id="KW-0812">Transmembrane</keyword>
<feature type="transmembrane region" description="Helical" evidence="6">
    <location>
        <begin position="116"/>
        <end position="134"/>
    </location>
</feature>
<feature type="transmembrane region" description="Helical" evidence="6">
    <location>
        <begin position="83"/>
        <end position="104"/>
    </location>
</feature>
<evidence type="ECO:0000256" key="4">
    <source>
        <dbReference type="ARBA" id="ARBA00023136"/>
    </source>
</evidence>
<feature type="domain" description="Inositolphosphotransferase Aur1/Ipt1" evidence="7">
    <location>
        <begin position="55"/>
        <end position="232"/>
    </location>
</feature>
<organism evidence="8 9">
    <name type="scientific">Sporichthya brevicatena</name>
    <dbReference type="NCBI Taxonomy" id="171442"/>
    <lineage>
        <taxon>Bacteria</taxon>
        <taxon>Bacillati</taxon>
        <taxon>Actinomycetota</taxon>
        <taxon>Actinomycetes</taxon>
        <taxon>Sporichthyales</taxon>
        <taxon>Sporichthyaceae</taxon>
        <taxon>Sporichthya</taxon>
    </lineage>
</organism>
<dbReference type="PANTHER" id="PTHR31310:SF7">
    <property type="entry name" value="PA-PHOSPHATASE RELATED-FAMILY PROTEIN DDB_G0268928"/>
    <property type="match status" value="1"/>
</dbReference>
<keyword evidence="9" id="KW-1185">Reference proteome</keyword>
<evidence type="ECO:0000256" key="3">
    <source>
        <dbReference type="ARBA" id="ARBA00022989"/>
    </source>
</evidence>
<feature type="transmembrane region" description="Helical" evidence="6">
    <location>
        <begin position="168"/>
        <end position="186"/>
    </location>
</feature>
<dbReference type="Gene3D" id="1.20.144.10">
    <property type="entry name" value="Phosphatidic acid phosphatase type 2/haloperoxidase"/>
    <property type="match status" value="1"/>
</dbReference>
<dbReference type="CDD" id="cd03386">
    <property type="entry name" value="PAP2_Aur1_like"/>
    <property type="match status" value="1"/>
</dbReference>
<dbReference type="PANTHER" id="PTHR31310">
    <property type="match status" value="1"/>
</dbReference>
<dbReference type="InterPro" id="IPR052185">
    <property type="entry name" value="IPC_Synthase-Related"/>
</dbReference>
<feature type="transmembrane region" description="Helical" evidence="6">
    <location>
        <begin position="193"/>
        <end position="211"/>
    </location>
</feature>
<comment type="subcellular location">
    <subcellularLocation>
        <location evidence="1">Membrane</location>
        <topology evidence="1">Multi-pass membrane protein</topology>
    </subcellularLocation>
</comment>
<evidence type="ECO:0000313" key="9">
    <source>
        <dbReference type="Proteomes" id="UP001500957"/>
    </source>
</evidence>
<evidence type="ECO:0000256" key="2">
    <source>
        <dbReference type="ARBA" id="ARBA00022692"/>
    </source>
</evidence>
<dbReference type="InterPro" id="IPR026841">
    <property type="entry name" value="Aur1/Ipt1"/>
</dbReference>
<proteinExistence type="predicted"/>
<accession>A0ABN1GY34</accession>
<evidence type="ECO:0000256" key="6">
    <source>
        <dbReference type="SAM" id="Phobius"/>
    </source>
</evidence>
<sequence length="268" mass="29986">MAERPTASDHPTRSRRKFAGLTQCALVAACAALYFLTRNFTEGSQERATENAYSILSFEDRLDIAWENSIHSAVVAHQSMITFFNWVYIWGHWPVIITTLVLLHRYARPAYTQLRNAMIVSGGIGLLIFARYPVSPPRLLPEAEFVDTVTVWSHSYRVLQPPAFVNQYAAMPSLHVGWNLLVGIVVWRAARHWVLRALAVASPVLMATAVVATANHYVLDVVCGSVVALTGYSAVLAYERFRGRSPKSPGQRRQPNLHWRPGAVPHRA</sequence>
<gene>
    <name evidence="8" type="ORF">GCM10009547_27760</name>
</gene>
<feature type="region of interest" description="Disordered" evidence="5">
    <location>
        <begin position="244"/>
        <end position="268"/>
    </location>
</feature>
<feature type="transmembrane region" description="Helical" evidence="6">
    <location>
        <begin position="217"/>
        <end position="238"/>
    </location>
</feature>
<comment type="caution">
    <text evidence="8">The sequence shown here is derived from an EMBL/GenBank/DDBJ whole genome shotgun (WGS) entry which is preliminary data.</text>
</comment>